<protein>
    <submittedName>
        <fullName evidence="5">Mandelate racemase</fullName>
    </submittedName>
</protein>
<dbReference type="SUPFAM" id="SSF54826">
    <property type="entry name" value="Enolase N-terminal domain-like"/>
    <property type="match status" value="1"/>
</dbReference>
<feature type="domain" description="Mandelate racemase/muconate lactonizing enzyme C-terminal" evidence="4">
    <location>
        <begin position="152"/>
        <end position="247"/>
    </location>
</feature>
<dbReference type="SFLD" id="SFLDG00180">
    <property type="entry name" value="muconate_cycloisomerase"/>
    <property type="match status" value="1"/>
</dbReference>
<dbReference type="GO" id="GO:0009063">
    <property type="term" value="P:amino acid catabolic process"/>
    <property type="evidence" value="ECO:0007669"/>
    <property type="project" value="InterPro"/>
</dbReference>
<dbReference type="InterPro" id="IPR013341">
    <property type="entry name" value="Mandelate_racemase_N_dom"/>
</dbReference>
<dbReference type="Pfam" id="PF02746">
    <property type="entry name" value="MR_MLE_N"/>
    <property type="match status" value="1"/>
</dbReference>
<evidence type="ECO:0000256" key="1">
    <source>
        <dbReference type="ARBA" id="ARBA00008031"/>
    </source>
</evidence>
<dbReference type="GO" id="GO:0016854">
    <property type="term" value="F:racemase and epimerase activity"/>
    <property type="evidence" value="ECO:0007669"/>
    <property type="project" value="UniProtKB-ARBA"/>
</dbReference>
<evidence type="ECO:0000256" key="3">
    <source>
        <dbReference type="ARBA" id="ARBA00023235"/>
    </source>
</evidence>
<dbReference type="AlphaFoldDB" id="A0A327JWJ9"/>
<proteinExistence type="inferred from homology"/>
<dbReference type="Pfam" id="PF13378">
    <property type="entry name" value="MR_MLE_C"/>
    <property type="match status" value="1"/>
</dbReference>
<dbReference type="RefSeq" id="WP_111360088.1">
    <property type="nucleotide sequence ID" value="NZ_NHSK01000269.1"/>
</dbReference>
<dbReference type="PANTHER" id="PTHR48073:SF2">
    <property type="entry name" value="O-SUCCINYLBENZOATE SYNTHASE"/>
    <property type="match status" value="1"/>
</dbReference>
<dbReference type="InterPro" id="IPR018110">
    <property type="entry name" value="Mandel_Rmase/mucon_lact_enz_CS"/>
</dbReference>
<dbReference type="SMART" id="SM00922">
    <property type="entry name" value="MR_MLE"/>
    <property type="match status" value="1"/>
</dbReference>
<dbReference type="Gene3D" id="3.20.20.120">
    <property type="entry name" value="Enolase-like C-terminal domain"/>
    <property type="match status" value="1"/>
</dbReference>
<dbReference type="PANTHER" id="PTHR48073">
    <property type="entry name" value="O-SUCCINYLBENZOATE SYNTHASE-RELATED"/>
    <property type="match status" value="1"/>
</dbReference>
<dbReference type="Proteomes" id="UP000248863">
    <property type="component" value="Unassembled WGS sequence"/>
</dbReference>
<keyword evidence="2" id="KW-0479">Metal-binding</keyword>
<dbReference type="InterPro" id="IPR029065">
    <property type="entry name" value="Enolase_C-like"/>
</dbReference>
<comment type="caution">
    <text evidence="5">The sequence shown here is derived from an EMBL/GenBank/DDBJ whole genome shotgun (WGS) entry which is preliminary data.</text>
</comment>
<dbReference type="EMBL" id="NPEU01000555">
    <property type="protein sequence ID" value="RAI30890.1"/>
    <property type="molecule type" value="Genomic_DNA"/>
</dbReference>
<dbReference type="InterPro" id="IPR013342">
    <property type="entry name" value="Mandelate_racemase_C"/>
</dbReference>
<keyword evidence="6" id="KW-1185">Reference proteome</keyword>
<accession>A0A327JWJ9</accession>
<evidence type="ECO:0000256" key="2">
    <source>
        <dbReference type="ARBA" id="ARBA00022723"/>
    </source>
</evidence>
<reference evidence="5 6" key="1">
    <citation type="submission" date="2017-07" db="EMBL/GenBank/DDBJ databases">
        <title>Draft Genome Sequences of Select Purple Nonsulfur Bacteria.</title>
        <authorList>
            <person name="Lasarre B."/>
            <person name="Mckinlay J.B."/>
        </authorList>
    </citation>
    <scope>NUCLEOTIDE SEQUENCE [LARGE SCALE GENOMIC DNA]</scope>
    <source>
        <strain evidence="5 6">DSM 11907</strain>
    </source>
</reference>
<organism evidence="5 6">
    <name type="scientific">Rhodoplanes elegans</name>
    <dbReference type="NCBI Taxonomy" id="29408"/>
    <lineage>
        <taxon>Bacteria</taxon>
        <taxon>Pseudomonadati</taxon>
        <taxon>Pseudomonadota</taxon>
        <taxon>Alphaproteobacteria</taxon>
        <taxon>Hyphomicrobiales</taxon>
        <taxon>Nitrobacteraceae</taxon>
        <taxon>Rhodoplanes</taxon>
    </lineage>
</organism>
<dbReference type="SFLD" id="SFLDS00001">
    <property type="entry name" value="Enolase"/>
    <property type="match status" value="1"/>
</dbReference>
<evidence type="ECO:0000313" key="6">
    <source>
        <dbReference type="Proteomes" id="UP000248863"/>
    </source>
</evidence>
<keyword evidence="3" id="KW-0413">Isomerase</keyword>
<dbReference type="OrthoDB" id="9802699at2"/>
<gene>
    <name evidence="5" type="ORF">CH338_26850</name>
</gene>
<comment type="similarity">
    <text evidence="1">Belongs to the mandelate racemase/muconate lactonizing enzyme family.</text>
</comment>
<dbReference type="GO" id="GO:0006518">
    <property type="term" value="P:peptide metabolic process"/>
    <property type="evidence" value="ECO:0007669"/>
    <property type="project" value="UniProtKB-ARBA"/>
</dbReference>
<evidence type="ECO:0000313" key="5">
    <source>
        <dbReference type="EMBL" id="RAI30890.1"/>
    </source>
</evidence>
<dbReference type="SUPFAM" id="SSF51604">
    <property type="entry name" value="Enolase C-terminal domain-like"/>
    <property type="match status" value="1"/>
</dbReference>
<sequence>MTDSPIASVDLVHIALPTRREHKWTGLTEPIGGYVLVKMTDRDGCTGWGEAPALKDWGGEFGRYFGESPGTTMEVIRSYLAPAVVGAVPGDIVDLHARMDRIIKGFPYAKAAVEFAAYDLAGKQCGLPVHRLLGGAARKAIPVTHSIGLLGFEEAEREVAKVVEEGIRTIKIKVGVDPDRDVEMVKRIRATVGPKTTLCVDANQGYATPGEAIRTFRKIEHCELKYFEQPVEGIERIAEVARAIDAPVMADESAWNAHDVIQIVEKRAAQIVSIYTTKPGGLFKAMEVAAVCRAAGIVCNVNGSVETGIGNLANIQLAAAAPAVTLSCVVPVSTPEDALGGRVGGIYYKDDLIAAPMRLVDGAIVLPDGPGMGIAADEAKIARYTVQR</sequence>
<dbReference type="GO" id="GO:0000287">
    <property type="term" value="F:magnesium ion binding"/>
    <property type="evidence" value="ECO:0007669"/>
    <property type="project" value="UniProtKB-ARBA"/>
</dbReference>
<dbReference type="PROSITE" id="PS00908">
    <property type="entry name" value="MR_MLE_1"/>
    <property type="match status" value="1"/>
</dbReference>
<dbReference type="Gene3D" id="3.30.390.10">
    <property type="entry name" value="Enolase-like, N-terminal domain"/>
    <property type="match status" value="1"/>
</dbReference>
<evidence type="ECO:0000259" key="4">
    <source>
        <dbReference type="SMART" id="SM00922"/>
    </source>
</evidence>
<name>A0A327JWJ9_9BRAD</name>
<dbReference type="InterPro" id="IPR036849">
    <property type="entry name" value="Enolase-like_C_sf"/>
</dbReference>
<dbReference type="InterPro" id="IPR029017">
    <property type="entry name" value="Enolase-like_N"/>
</dbReference>